<keyword evidence="2" id="KW-1185">Reference proteome</keyword>
<protein>
    <submittedName>
        <fullName evidence="1">Uncharacterized protein</fullName>
    </submittedName>
</protein>
<sequence>MAGDGPNRFLIESIGRINPQILSIQQREFHTALGGEGDSEIVCFYETVESPTAQKDKHGNWAMTGPTVVLVTKPSATNCRSWEDDPEHICAVARTHSNMVKFGPQDHEYDNAYISQIEPPHDCNCNLIQDYIRTKDQRYIQSMEYKASVRGEPYSKTEDVHLQPDPGELSCPGLKHAIKDQH</sequence>
<organism evidence="1 2">
    <name type="scientific">Neonectria punicea</name>
    <dbReference type="NCBI Taxonomy" id="979145"/>
    <lineage>
        <taxon>Eukaryota</taxon>
        <taxon>Fungi</taxon>
        <taxon>Dikarya</taxon>
        <taxon>Ascomycota</taxon>
        <taxon>Pezizomycotina</taxon>
        <taxon>Sordariomycetes</taxon>
        <taxon>Hypocreomycetidae</taxon>
        <taxon>Hypocreales</taxon>
        <taxon>Nectriaceae</taxon>
        <taxon>Neonectria</taxon>
    </lineage>
</organism>
<reference evidence="1 2" key="1">
    <citation type="journal article" date="2025" name="Microbiol. Resour. Announc.">
        <title>Draft genome sequences for Neonectria magnoliae and Neonectria punicea, canker pathogens of Liriodendron tulipifera and Acer saccharum in West Virginia.</title>
        <authorList>
            <person name="Petronek H.M."/>
            <person name="Kasson M.T."/>
            <person name="Metheny A.M."/>
            <person name="Stauder C.M."/>
            <person name="Lovett B."/>
            <person name="Lynch S.C."/>
            <person name="Garnas J.R."/>
            <person name="Kasson L.R."/>
            <person name="Stajich J.E."/>
        </authorList>
    </citation>
    <scope>NUCLEOTIDE SEQUENCE [LARGE SCALE GENOMIC DNA]</scope>
    <source>
        <strain evidence="1 2">NRRL 64653</strain>
    </source>
</reference>
<dbReference type="EMBL" id="JAZAVJ010000405">
    <property type="protein sequence ID" value="KAK7397940.1"/>
    <property type="molecule type" value="Genomic_DNA"/>
</dbReference>
<proteinExistence type="predicted"/>
<gene>
    <name evidence="1" type="ORF">QQX98_012694</name>
</gene>
<evidence type="ECO:0000313" key="1">
    <source>
        <dbReference type="EMBL" id="KAK7397940.1"/>
    </source>
</evidence>
<name>A0ABR1GIJ3_9HYPO</name>
<dbReference type="Proteomes" id="UP001498476">
    <property type="component" value="Unassembled WGS sequence"/>
</dbReference>
<comment type="caution">
    <text evidence="1">The sequence shown here is derived from an EMBL/GenBank/DDBJ whole genome shotgun (WGS) entry which is preliminary data.</text>
</comment>
<evidence type="ECO:0000313" key="2">
    <source>
        <dbReference type="Proteomes" id="UP001498476"/>
    </source>
</evidence>
<accession>A0ABR1GIJ3</accession>